<evidence type="ECO:0000313" key="14">
    <source>
        <dbReference type="Proteomes" id="UP000004095"/>
    </source>
</evidence>
<feature type="domain" description="TonB-dependent receptor-like beta-barrel" evidence="11">
    <location>
        <begin position="386"/>
        <end position="809"/>
    </location>
</feature>
<keyword evidence="9" id="KW-0998">Cell outer membrane</keyword>
<dbReference type="InterPro" id="IPR012910">
    <property type="entry name" value="Plug_dom"/>
</dbReference>
<evidence type="ECO:0000256" key="8">
    <source>
        <dbReference type="ARBA" id="ARBA00023170"/>
    </source>
</evidence>
<gene>
    <name evidence="13" type="ORF">M23134_00992</name>
</gene>
<dbReference type="SUPFAM" id="SSF49464">
    <property type="entry name" value="Carboxypeptidase regulatory domain-like"/>
    <property type="match status" value="1"/>
</dbReference>
<dbReference type="eggNOG" id="COG4771">
    <property type="taxonomic scope" value="Bacteria"/>
</dbReference>
<dbReference type="InterPro" id="IPR008969">
    <property type="entry name" value="CarboxyPept-like_regulatory"/>
</dbReference>
<keyword evidence="14" id="KW-1185">Reference proteome</keyword>
<dbReference type="PANTHER" id="PTHR30069">
    <property type="entry name" value="TONB-DEPENDENT OUTER MEMBRANE RECEPTOR"/>
    <property type="match status" value="1"/>
</dbReference>
<dbReference type="Pfam" id="PF00593">
    <property type="entry name" value="TonB_dep_Rec_b-barrel"/>
    <property type="match status" value="1"/>
</dbReference>
<comment type="caution">
    <text evidence="13">The sequence shown here is derived from an EMBL/GenBank/DDBJ whole genome shotgun (WGS) entry which is preliminary data.</text>
</comment>
<protein>
    <submittedName>
        <fullName evidence="13">Putative outer membrane protein, probably involved in nutrient binding</fullName>
    </submittedName>
</protein>
<dbReference type="Gene3D" id="2.60.40.1120">
    <property type="entry name" value="Carboxypeptidase-like, regulatory domain"/>
    <property type="match status" value="1"/>
</dbReference>
<keyword evidence="2" id="KW-0813">Transport</keyword>
<keyword evidence="8" id="KW-0675">Receptor</keyword>
<keyword evidence="3" id="KW-1134">Transmembrane beta strand</keyword>
<dbReference type="InterPro" id="IPR039426">
    <property type="entry name" value="TonB-dep_rcpt-like"/>
</dbReference>
<dbReference type="GO" id="GO:0009279">
    <property type="term" value="C:cell outer membrane"/>
    <property type="evidence" value="ECO:0007669"/>
    <property type="project" value="UniProtKB-SubCell"/>
</dbReference>
<keyword evidence="4" id="KW-0812">Transmembrane</keyword>
<dbReference type="Gene3D" id="2.170.130.10">
    <property type="entry name" value="TonB-dependent receptor, plug domain"/>
    <property type="match status" value="1"/>
</dbReference>
<accession>A1ZZH2</accession>
<evidence type="ECO:0000256" key="7">
    <source>
        <dbReference type="ARBA" id="ARBA00023136"/>
    </source>
</evidence>
<dbReference type="Pfam" id="PF07715">
    <property type="entry name" value="Plug"/>
    <property type="match status" value="1"/>
</dbReference>
<evidence type="ECO:0000259" key="11">
    <source>
        <dbReference type="Pfam" id="PF00593"/>
    </source>
</evidence>
<organism evidence="13 14">
    <name type="scientific">Microscilla marina ATCC 23134</name>
    <dbReference type="NCBI Taxonomy" id="313606"/>
    <lineage>
        <taxon>Bacteria</taxon>
        <taxon>Pseudomonadati</taxon>
        <taxon>Bacteroidota</taxon>
        <taxon>Cytophagia</taxon>
        <taxon>Cytophagales</taxon>
        <taxon>Microscillaceae</taxon>
        <taxon>Microscilla</taxon>
    </lineage>
</organism>
<proteinExistence type="inferred from homology"/>
<evidence type="ECO:0000256" key="3">
    <source>
        <dbReference type="ARBA" id="ARBA00022452"/>
    </source>
</evidence>
<dbReference type="Proteomes" id="UP000004095">
    <property type="component" value="Unassembled WGS sequence"/>
</dbReference>
<dbReference type="Gene3D" id="2.40.170.20">
    <property type="entry name" value="TonB-dependent receptor, beta-barrel domain"/>
    <property type="match status" value="1"/>
</dbReference>
<keyword evidence="7 10" id="KW-0472">Membrane</keyword>
<dbReference type="AlphaFoldDB" id="A1ZZH2"/>
<evidence type="ECO:0000256" key="2">
    <source>
        <dbReference type="ARBA" id="ARBA00022448"/>
    </source>
</evidence>
<dbReference type="Pfam" id="PF13715">
    <property type="entry name" value="CarbopepD_reg_2"/>
    <property type="match status" value="1"/>
</dbReference>
<sequence>MLLLCLVVNITLGKAQNHQAPNQKIQLEKNSGTIPEFLDELSKKYQLRFSYDEGIIPKTRYRVDKKVWQLDELLHKLLQKAHIRFRRINGQIILTRYKTSKITLSGTITAANNGEHLPGAVVYIKELGVGAVSNNYGFYSLTIPPDKYKVLGSYMGYKNATKETSLEKSLNLDLELQPSVAKLSEVMVTANDDKSKEHIESIKNTQMSTHVVEIERIQRTPMLAGEADVLKSIQFLPGVQSSHVGTAGFSVRGGGYDQNLILLDDAPVYNISHAMGLFSVFNTDAVKDIRVYKGAIPAKYGGRLSSVVDIRMKEGNDKQLTLNGGLGIVSSRLTVEGPITPKASFLVSGRYSYLGFTANKLASIFSEVAPDINHYGRNNEINFYDLNAKLNIELDKNNKIYFSVFGSKDHFFNDVFFENNTLDWGNQTGSFRWNHIFNDRLFSNLTLVYGNFDYAYVRHNDNRNFKWSANMQQQGLKLDFDYFDSPQSTVNFGVSVDRHLFAPGKITGLSDPSVVQPFALDNKQAIESAFYVNHQWGIGKRFLVNYGLRFSGFHNIGAGTQYIYNDDQTLTREEHFGKGEVMQSYYGLAPRLSLRYLFNETSSLKASYSRTYQYLHLVSTSSVGLPTDVWLPVDNNIRPRVADQVALGYFKDFYRATYRFSAEAYYKKLYNVIDYVDNADVFLNKHIETQIASGDGSAYGLELSLEKKKGKLTGWINYTWSKATQQIAGINQDKAYAPMYDRRHNLSLVASYKLGKRWLLSTNYAYMTGARMTAPEGTHISTYGQVTYFSGRNNFQLPDFHQLDINVTLKSKVRKKQDPRRWRSEWVFGLTNAYNQRNSFAIFHQYGRVGIENMYHMYLFGLMPSVTYNFKF</sequence>
<comment type="subcellular location">
    <subcellularLocation>
        <location evidence="1">Cell outer membrane</location>
        <topology evidence="1">Multi-pass membrane protein</topology>
    </subcellularLocation>
</comment>
<evidence type="ECO:0000259" key="12">
    <source>
        <dbReference type="Pfam" id="PF07715"/>
    </source>
</evidence>
<dbReference type="GO" id="GO:0044718">
    <property type="term" value="P:siderophore transmembrane transport"/>
    <property type="evidence" value="ECO:0007669"/>
    <property type="project" value="TreeGrafter"/>
</dbReference>
<reference evidence="13 14" key="1">
    <citation type="submission" date="2007-01" db="EMBL/GenBank/DDBJ databases">
        <authorList>
            <person name="Haygood M."/>
            <person name="Podell S."/>
            <person name="Anderson C."/>
            <person name="Hopkinson B."/>
            <person name="Roe K."/>
            <person name="Barbeau K."/>
            <person name="Gaasterland T."/>
            <person name="Ferriera S."/>
            <person name="Johnson J."/>
            <person name="Kravitz S."/>
            <person name="Beeson K."/>
            <person name="Sutton G."/>
            <person name="Rogers Y.-H."/>
            <person name="Friedman R."/>
            <person name="Frazier M."/>
            <person name="Venter J.C."/>
        </authorList>
    </citation>
    <scope>NUCLEOTIDE SEQUENCE [LARGE SCALE GENOMIC DNA]</scope>
    <source>
        <strain evidence="13 14">ATCC 23134</strain>
    </source>
</reference>
<evidence type="ECO:0000256" key="4">
    <source>
        <dbReference type="ARBA" id="ARBA00022692"/>
    </source>
</evidence>
<dbReference type="GO" id="GO:0015344">
    <property type="term" value="F:siderophore uptake transmembrane transporter activity"/>
    <property type="evidence" value="ECO:0007669"/>
    <property type="project" value="TreeGrafter"/>
</dbReference>
<comment type="similarity">
    <text evidence="10">Belongs to the TonB-dependent receptor family.</text>
</comment>
<evidence type="ECO:0000313" key="13">
    <source>
        <dbReference type="EMBL" id="EAY24218.1"/>
    </source>
</evidence>
<feature type="domain" description="TonB-dependent receptor plug" evidence="12">
    <location>
        <begin position="202"/>
        <end position="303"/>
    </location>
</feature>
<keyword evidence="5" id="KW-0732">Signal</keyword>
<keyword evidence="6 10" id="KW-0798">TonB box</keyword>
<evidence type="ECO:0000256" key="9">
    <source>
        <dbReference type="ARBA" id="ARBA00023237"/>
    </source>
</evidence>
<dbReference type="PANTHER" id="PTHR30069:SF29">
    <property type="entry name" value="HEMOGLOBIN AND HEMOGLOBIN-HAPTOGLOBIN-BINDING PROTEIN 1-RELATED"/>
    <property type="match status" value="1"/>
</dbReference>
<evidence type="ECO:0000256" key="1">
    <source>
        <dbReference type="ARBA" id="ARBA00004571"/>
    </source>
</evidence>
<dbReference type="EMBL" id="AAWS01000077">
    <property type="protein sequence ID" value="EAY24218.1"/>
    <property type="molecule type" value="Genomic_DNA"/>
</dbReference>
<evidence type="ECO:0000256" key="5">
    <source>
        <dbReference type="ARBA" id="ARBA00022729"/>
    </source>
</evidence>
<dbReference type="InterPro" id="IPR000531">
    <property type="entry name" value="Beta-barrel_TonB"/>
</dbReference>
<dbReference type="InterPro" id="IPR037066">
    <property type="entry name" value="Plug_dom_sf"/>
</dbReference>
<dbReference type="InterPro" id="IPR036942">
    <property type="entry name" value="Beta-barrel_TonB_sf"/>
</dbReference>
<evidence type="ECO:0000256" key="10">
    <source>
        <dbReference type="RuleBase" id="RU003357"/>
    </source>
</evidence>
<name>A1ZZH2_MICM2</name>
<dbReference type="SUPFAM" id="SSF56935">
    <property type="entry name" value="Porins"/>
    <property type="match status" value="1"/>
</dbReference>
<evidence type="ECO:0000256" key="6">
    <source>
        <dbReference type="ARBA" id="ARBA00023077"/>
    </source>
</evidence>